<evidence type="ECO:0000256" key="3">
    <source>
        <dbReference type="ARBA" id="ARBA00023125"/>
    </source>
</evidence>
<dbReference type="InterPro" id="IPR002182">
    <property type="entry name" value="NB-ARC"/>
</dbReference>
<dbReference type="SMART" id="SM01043">
    <property type="entry name" value="BTAD"/>
    <property type="match status" value="1"/>
</dbReference>
<evidence type="ECO:0000256" key="1">
    <source>
        <dbReference type="ARBA" id="ARBA00005820"/>
    </source>
</evidence>
<feature type="domain" description="OmpR/PhoB-type" evidence="6">
    <location>
        <begin position="1"/>
        <end position="90"/>
    </location>
</feature>
<name>H5XHF2_9PSEU</name>
<dbReference type="HOGENOM" id="CLU_004665_6_0_11"/>
<dbReference type="GO" id="GO:0003677">
    <property type="term" value="F:DNA binding"/>
    <property type="evidence" value="ECO:0007669"/>
    <property type="project" value="UniProtKB-UniRule"/>
</dbReference>
<comment type="similarity">
    <text evidence="1">Belongs to the AfsR/DnrI/RedD regulatory family.</text>
</comment>
<evidence type="ECO:0000259" key="6">
    <source>
        <dbReference type="PROSITE" id="PS51755"/>
    </source>
</evidence>
<evidence type="ECO:0000256" key="5">
    <source>
        <dbReference type="PROSITE-ProRule" id="PRU01091"/>
    </source>
</evidence>
<dbReference type="SUPFAM" id="SSF46894">
    <property type="entry name" value="C-terminal effector domain of the bipartite response regulators"/>
    <property type="match status" value="1"/>
</dbReference>
<dbReference type="SMART" id="SM00862">
    <property type="entry name" value="Trans_reg_C"/>
    <property type="match status" value="1"/>
</dbReference>
<dbReference type="PRINTS" id="PR00364">
    <property type="entry name" value="DISEASERSIST"/>
</dbReference>
<protein>
    <submittedName>
        <fullName evidence="7">DNA-binding transcriptional activator of the SARP family</fullName>
    </submittedName>
</protein>
<dbReference type="GO" id="GO:0006355">
    <property type="term" value="P:regulation of DNA-templated transcription"/>
    <property type="evidence" value="ECO:0007669"/>
    <property type="project" value="InterPro"/>
</dbReference>
<dbReference type="GO" id="GO:0000160">
    <property type="term" value="P:phosphorelay signal transduction system"/>
    <property type="evidence" value="ECO:0007669"/>
    <property type="project" value="InterPro"/>
</dbReference>
<accession>H5XHF2</accession>
<dbReference type="Gene3D" id="1.25.40.10">
    <property type="entry name" value="Tetratricopeptide repeat domain"/>
    <property type="match status" value="1"/>
</dbReference>
<dbReference type="InterPro" id="IPR027417">
    <property type="entry name" value="P-loop_NTPase"/>
</dbReference>
<organism evidence="7 8">
    <name type="scientific">Saccharomonospora cyanea NA-134</name>
    <dbReference type="NCBI Taxonomy" id="882082"/>
    <lineage>
        <taxon>Bacteria</taxon>
        <taxon>Bacillati</taxon>
        <taxon>Actinomycetota</taxon>
        <taxon>Actinomycetes</taxon>
        <taxon>Pseudonocardiales</taxon>
        <taxon>Pseudonocardiaceae</taxon>
        <taxon>Saccharomonospora</taxon>
    </lineage>
</organism>
<dbReference type="EMBL" id="CM001440">
    <property type="protein sequence ID" value="EHR60637.1"/>
    <property type="molecule type" value="Genomic_DNA"/>
</dbReference>
<dbReference type="OrthoDB" id="3697347at2"/>
<dbReference type="Pfam" id="PF03704">
    <property type="entry name" value="BTAD"/>
    <property type="match status" value="1"/>
</dbReference>
<keyword evidence="3 5" id="KW-0238">DNA-binding</keyword>
<dbReference type="RefSeq" id="WP_005455404.1">
    <property type="nucleotide sequence ID" value="NZ_CM001440.1"/>
</dbReference>
<dbReference type="InterPro" id="IPR051677">
    <property type="entry name" value="AfsR-DnrI-RedD_regulator"/>
</dbReference>
<dbReference type="CDD" id="cd15831">
    <property type="entry name" value="BTAD"/>
    <property type="match status" value="1"/>
</dbReference>
<dbReference type="Gene3D" id="3.40.50.300">
    <property type="entry name" value="P-loop containing nucleotide triphosphate hydrolases"/>
    <property type="match status" value="1"/>
</dbReference>
<dbReference type="eggNOG" id="COG3629">
    <property type="taxonomic scope" value="Bacteria"/>
</dbReference>
<dbReference type="InterPro" id="IPR036388">
    <property type="entry name" value="WH-like_DNA-bd_sf"/>
</dbReference>
<evidence type="ECO:0000256" key="4">
    <source>
        <dbReference type="ARBA" id="ARBA00023163"/>
    </source>
</evidence>
<dbReference type="GO" id="GO:0043531">
    <property type="term" value="F:ADP binding"/>
    <property type="evidence" value="ECO:0007669"/>
    <property type="project" value="InterPro"/>
</dbReference>
<keyword evidence="4" id="KW-0804">Transcription</keyword>
<dbReference type="PROSITE" id="PS51755">
    <property type="entry name" value="OMPR_PHOB"/>
    <property type="match status" value="1"/>
</dbReference>
<reference evidence="7 8" key="1">
    <citation type="submission" date="2011-11" db="EMBL/GenBank/DDBJ databases">
        <title>The Noncontiguous Finished sequence of Saccharomonospora cyanea NA-134.</title>
        <authorList>
            <consortium name="US DOE Joint Genome Institute"/>
            <person name="Lucas S."/>
            <person name="Han J."/>
            <person name="Lapidus A."/>
            <person name="Cheng J.-F."/>
            <person name="Goodwin L."/>
            <person name="Pitluck S."/>
            <person name="Peters L."/>
            <person name="Ovchinnikova G."/>
            <person name="Lu M."/>
            <person name="Detter J.C."/>
            <person name="Han C."/>
            <person name="Tapia R."/>
            <person name="Land M."/>
            <person name="Hauser L."/>
            <person name="Kyrpides N."/>
            <person name="Ivanova N."/>
            <person name="Pagani I."/>
            <person name="Brambilla E.-M."/>
            <person name="Klenk H.-P."/>
            <person name="Woyke T."/>
        </authorList>
    </citation>
    <scope>NUCLEOTIDE SEQUENCE [LARGE SCALE GENOMIC DNA]</scope>
    <source>
        <strain evidence="7 8">NA-134</strain>
    </source>
</reference>
<evidence type="ECO:0000313" key="8">
    <source>
        <dbReference type="Proteomes" id="UP000002791"/>
    </source>
</evidence>
<dbReference type="STRING" id="882082.SaccyDRAFT_1739"/>
<keyword evidence="2" id="KW-0805">Transcription regulation</keyword>
<dbReference type="InterPro" id="IPR001867">
    <property type="entry name" value="OmpR/PhoB-type_DNA-bd"/>
</dbReference>
<dbReference type="Pfam" id="PF00931">
    <property type="entry name" value="NB-ARC"/>
    <property type="match status" value="1"/>
</dbReference>
<dbReference type="InterPro" id="IPR005158">
    <property type="entry name" value="BTAD"/>
</dbReference>
<dbReference type="InterPro" id="IPR011990">
    <property type="entry name" value="TPR-like_helical_dom_sf"/>
</dbReference>
<dbReference type="Gene3D" id="1.10.10.10">
    <property type="entry name" value="Winged helix-like DNA-binding domain superfamily/Winged helix DNA-binding domain"/>
    <property type="match status" value="1"/>
</dbReference>
<dbReference type="SUPFAM" id="SSF48452">
    <property type="entry name" value="TPR-like"/>
    <property type="match status" value="1"/>
</dbReference>
<dbReference type="AlphaFoldDB" id="H5XHF2"/>
<gene>
    <name evidence="7" type="ORF">SaccyDRAFT_1739</name>
</gene>
<feature type="DNA-binding region" description="OmpR/PhoB-type" evidence="5">
    <location>
        <begin position="1"/>
        <end position="90"/>
    </location>
</feature>
<dbReference type="Proteomes" id="UP000002791">
    <property type="component" value="Chromosome"/>
</dbReference>
<dbReference type="InterPro" id="IPR016032">
    <property type="entry name" value="Sig_transdc_resp-reg_C-effctor"/>
</dbReference>
<dbReference type="Pfam" id="PF00486">
    <property type="entry name" value="Trans_reg_C"/>
    <property type="match status" value="1"/>
</dbReference>
<evidence type="ECO:0000256" key="2">
    <source>
        <dbReference type="ARBA" id="ARBA00023015"/>
    </source>
</evidence>
<dbReference type="PANTHER" id="PTHR35807:SF1">
    <property type="entry name" value="TRANSCRIPTIONAL REGULATOR REDD"/>
    <property type="match status" value="1"/>
</dbReference>
<sequence length="624" mass="67863">MRFQVLGPVSVWAGDVRLDIRGSKMRTFLASLLLARGRVVSDARLIKMLWDEDLPATTQAQVQTYASRLRSVLGAEIKIERTPPGYRLELPSARPARLDLLEFEELSTQGHEALASGRHAEASRLLRSALARWNGQALGGVTDHLATVEQPRLEEAKLTAQEECIDAELALGRHQALITELTALVASHPLRERPRAQLMTALHHSGRTADALDVYQQFRTVLADELGLDPSTELQNLRQSIVTAFSPGWSGTVRMPAPDRGRAPALPPEPSDFVGRTQEVSRACAALADSPVDNGMSRVCAVSGMSGIGKTVLALRVARKLRHHYSDRQLLVELGGRSARPPDSRTVLLDVLDRLGVSPTTTTTWALVEQLRQALAGTRTLLVLDDAANERQIRPLLSAVPGCGVLVTSRTPLAALEGVRRIALDALSGDESVLLLSRIAGVERVEAERSTAQRIAELCSGIPLAVRISGSRLATRPHWLLHRLAERLADPRRVLTELSVGDLDVRDCLLPTHAALDIELRRALDSLVALGPRDFSCATAAKLLGVSVAEAQDVLDDLVAAYVLRREDSQDGYRFPALILALVGERDEAAVPSIPVHRTERAYRVPAGPEQLGDDNVRSLRSPA</sequence>
<dbReference type="PANTHER" id="PTHR35807">
    <property type="entry name" value="TRANSCRIPTIONAL REGULATOR REDD-RELATED"/>
    <property type="match status" value="1"/>
</dbReference>
<dbReference type="SUPFAM" id="SSF52540">
    <property type="entry name" value="P-loop containing nucleoside triphosphate hydrolases"/>
    <property type="match status" value="1"/>
</dbReference>
<evidence type="ECO:0000313" key="7">
    <source>
        <dbReference type="EMBL" id="EHR60637.1"/>
    </source>
</evidence>
<keyword evidence="8" id="KW-1185">Reference proteome</keyword>
<proteinExistence type="inferred from homology"/>